<dbReference type="InterPro" id="IPR029154">
    <property type="entry name" value="HIBADH-like_NADP-bd"/>
</dbReference>
<evidence type="ECO:0000313" key="11">
    <source>
        <dbReference type="Proteomes" id="UP000034947"/>
    </source>
</evidence>
<dbReference type="PANTHER" id="PTHR22981:SF7">
    <property type="entry name" value="3-HYDROXYISOBUTYRATE DEHYDROGENASE, MITOCHONDRIAL"/>
    <property type="match status" value="1"/>
</dbReference>
<dbReference type="GO" id="GO:0050661">
    <property type="term" value="F:NADP binding"/>
    <property type="evidence" value="ECO:0007669"/>
    <property type="project" value="InterPro"/>
</dbReference>
<keyword evidence="11" id="KW-1185">Reference proteome</keyword>
<dbReference type="EMBL" id="JYKN01003490">
    <property type="protein sequence ID" value="KKK12272.1"/>
    <property type="molecule type" value="Genomic_DNA"/>
</dbReference>
<proteinExistence type="inferred from homology"/>
<dbReference type="Proteomes" id="UP000034947">
    <property type="component" value="Unassembled WGS sequence"/>
</dbReference>
<dbReference type="FunFam" id="1.10.1040.10:FF:000006">
    <property type="entry name" value="3-hydroxyisobutyrate dehydrogenase"/>
    <property type="match status" value="1"/>
</dbReference>
<evidence type="ECO:0000256" key="1">
    <source>
        <dbReference type="ARBA" id="ARBA00005109"/>
    </source>
</evidence>
<dbReference type="InterPro" id="IPR008927">
    <property type="entry name" value="6-PGluconate_DH-like_C_sf"/>
</dbReference>
<dbReference type="InterPro" id="IPR036291">
    <property type="entry name" value="NAD(P)-bd_dom_sf"/>
</dbReference>
<keyword evidence="5" id="KW-0560">Oxidoreductase</keyword>
<dbReference type="AlphaFoldDB" id="A0A0F8WLV1"/>
<name>A0A0F8WLV1_9EURO</name>
<dbReference type="Pfam" id="PF03446">
    <property type="entry name" value="NAD_binding_2"/>
    <property type="match status" value="1"/>
</dbReference>
<dbReference type="SUPFAM" id="SSF48179">
    <property type="entry name" value="6-phosphogluconate dehydrogenase C-terminal domain-like"/>
    <property type="match status" value="1"/>
</dbReference>
<dbReference type="VEuPathDB" id="FungiDB:P175DRAFT_0499740"/>
<comment type="similarity">
    <text evidence="2">Belongs to the HIBADH-related family. 3-hydroxyisobutyrate dehydrogenase subfamily.</text>
</comment>
<dbReference type="Gene3D" id="3.40.50.720">
    <property type="entry name" value="NAD(P)-binding Rossmann-like Domain"/>
    <property type="match status" value="1"/>
</dbReference>
<dbReference type="PANTHER" id="PTHR22981">
    <property type="entry name" value="3-HYDROXYISOBUTYRATE DEHYDROGENASE-RELATED"/>
    <property type="match status" value="1"/>
</dbReference>
<evidence type="ECO:0000259" key="9">
    <source>
        <dbReference type="Pfam" id="PF14833"/>
    </source>
</evidence>
<comment type="caution">
    <text evidence="10">The sequence shown here is derived from an EMBL/GenBank/DDBJ whole genome shotgun (WGS) entry which is preliminary data.</text>
</comment>
<evidence type="ECO:0000256" key="4">
    <source>
        <dbReference type="ARBA" id="ARBA00022456"/>
    </source>
</evidence>
<evidence type="ECO:0000256" key="3">
    <source>
        <dbReference type="ARBA" id="ARBA00012991"/>
    </source>
</evidence>
<evidence type="ECO:0000313" key="10">
    <source>
        <dbReference type="EMBL" id="KKK12272.1"/>
    </source>
</evidence>
<dbReference type="FunFam" id="3.40.50.720:FF:000630">
    <property type="entry name" value="3-hydroxyisobutyrate dehydrogenase"/>
    <property type="match status" value="1"/>
</dbReference>
<dbReference type="OrthoDB" id="21615at2759"/>
<evidence type="ECO:0000256" key="6">
    <source>
        <dbReference type="ARBA" id="ARBA00023027"/>
    </source>
</evidence>
<dbReference type="SUPFAM" id="SSF51735">
    <property type="entry name" value="NAD(P)-binding Rossmann-fold domains"/>
    <property type="match status" value="1"/>
</dbReference>
<dbReference type="InterPro" id="IPR013328">
    <property type="entry name" value="6PGD_dom2"/>
</dbReference>
<dbReference type="Pfam" id="PF14833">
    <property type="entry name" value="NAD_binding_11"/>
    <property type="match status" value="1"/>
</dbReference>
<organism evidence="10 11">
    <name type="scientific">Aspergillus ochraceoroseus</name>
    <dbReference type="NCBI Taxonomy" id="138278"/>
    <lineage>
        <taxon>Eukaryota</taxon>
        <taxon>Fungi</taxon>
        <taxon>Dikarya</taxon>
        <taxon>Ascomycota</taxon>
        <taxon>Pezizomycotina</taxon>
        <taxon>Eurotiomycetes</taxon>
        <taxon>Eurotiomycetidae</taxon>
        <taxon>Eurotiales</taxon>
        <taxon>Aspergillaceae</taxon>
        <taxon>Aspergillus</taxon>
        <taxon>Aspergillus subgen. Nidulantes</taxon>
    </lineage>
</organism>
<evidence type="ECO:0000256" key="5">
    <source>
        <dbReference type="ARBA" id="ARBA00023002"/>
    </source>
</evidence>
<reference evidence="10 11" key="1">
    <citation type="submission" date="2015-02" db="EMBL/GenBank/DDBJ databases">
        <title>Draft Genome Sequences of Two Closely-Related Aflatoxigenic Aspergillus Species Obtained from the Cote d'Ivoire.</title>
        <authorList>
            <person name="Moore G.G."/>
            <person name="Beltz S.B."/>
            <person name="Mack B.M."/>
        </authorList>
    </citation>
    <scope>NUCLEOTIDE SEQUENCE [LARGE SCALE GENOMIC DNA]</scope>
    <source>
        <strain evidence="10 11">SRRC1432</strain>
    </source>
</reference>
<dbReference type="Gene3D" id="1.10.1040.10">
    <property type="entry name" value="N-(1-d-carboxylethyl)-l-norvaline Dehydrogenase, domain 2"/>
    <property type="match status" value="1"/>
</dbReference>
<sequence length="398" mass="42783">MSVSCAFTPLLRRGAASKSCHSVLQRSPSRLRNARAFSTSLPRDGNTWGFIGLGQMDVGEMKRSKKCLFFFAFSVRTTFTCLGLLTISSPSPGYNMAKNLRAKIPAGDTLIIRDVNEESTARFVREAREAANSTGVGDNVLVAPNARELAEKSSVVITSLPEPQHVKDVFHSILRHGELPPLDKERIFIDTSTIDPASTKEVANAVHTTCQGRFVDAPVSGGVVGACEGTLSFMYGASSQTGALVKRVESILLLMGKKAWHMGAPGTGVSAKLANNYILAINNIATAEAMNLGMRCGLDPKVLADMINTSTGRCWPMEINNPVPGVVEGAPASRDYEGGFGVSLMNKDLRLVLAAAKESGTPLALAEVARVLYNVIEAEYRGKDFSVVYKWLRDQSPA</sequence>
<evidence type="ECO:0000256" key="7">
    <source>
        <dbReference type="ARBA" id="ARBA00049197"/>
    </source>
</evidence>
<evidence type="ECO:0000259" key="8">
    <source>
        <dbReference type="Pfam" id="PF03446"/>
    </source>
</evidence>
<comment type="pathway">
    <text evidence="1">Amino-acid degradation; L-valine degradation.</text>
</comment>
<evidence type="ECO:0000256" key="2">
    <source>
        <dbReference type="ARBA" id="ARBA00006013"/>
    </source>
</evidence>
<dbReference type="GO" id="GO:0008442">
    <property type="term" value="F:3-hydroxyisobutyrate dehydrogenase activity"/>
    <property type="evidence" value="ECO:0007669"/>
    <property type="project" value="UniProtKB-EC"/>
</dbReference>
<feature type="domain" description="3-hydroxyisobutyrate dehydrogenase-like NAD-binding" evidence="9">
    <location>
        <begin position="266"/>
        <end position="391"/>
    </location>
</feature>
<dbReference type="GO" id="GO:0051287">
    <property type="term" value="F:NAD binding"/>
    <property type="evidence" value="ECO:0007669"/>
    <property type="project" value="InterPro"/>
</dbReference>
<feature type="domain" description="6-phosphogluconate dehydrogenase NADP-binding" evidence="8">
    <location>
        <begin position="93"/>
        <end position="263"/>
    </location>
</feature>
<keyword evidence="4" id="KW-0101">Branched-chain amino acid catabolism</keyword>
<protein>
    <recommendedName>
        <fullName evidence="3">3-hydroxyisobutyrate dehydrogenase</fullName>
        <ecNumber evidence="3">1.1.1.31</ecNumber>
    </recommendedName>
</protein>
<comment type="catalytic activity">
    <reaction evidence="7">
        <text>3-hydroxy-2-methylpropanoate + NAD(+) = 2-methyl-3-oxopropanoate + NADH + H(+)</text>
        <dbReference type="Rhea" id="RHEA:17681"/>
        <dbReference type="ChEBI" id="CHEBI:11805"/>
        <dbReference type="ChEBI" id="CHEBI:15378"/>
        <dbReference type="ChEBI" id="CHEBI:57540"/>
        <dbReference type="ChEBI" id="CHEBI:57700"/>
        <dbReference type="ChEBI" id="CHEBI:57945"/>
        <dbReference type="EC" id="1.1.1.31"/>
    </reaction>
</comment>
<dbReference type="EC" id="1.1.1.31" evidence="3"/>
<dbReference type="InterPro" id="IPR006115">
    <property type="entry name" value="6PGDH_NADP-bd"/>
</dbReference>
<accession>A0A0F8WLV1</accession>
<dbReference type="GO" id="GO:0005739">
    <property type="term" value="C:mitochondrion"/>
    <property type="evidence" value="ECO:0007669"/>
    <property type="project" value="TreeGrafter"/>
</dbReference>
<dbReference type="GO" id="GO:0006574">
    <property type="term" value="P:L-valine catabolic process"/>
    <property type="evidence" value="ECO:0007669"/>
    <property type="project" value="TreeGrafter"/>
</dbReference>
<gene>
    <name evidence="10" type="ORF">AOCH_006518</name>
</gene>
<keyword evidence="6" id="KW-0520">NAD</keyword>